<name>A0A376DKR2_9GAMM</name>
<gene>
    <name evidence="3" type="ORF">NCTC12121_02735</name>
</gene>
<proteinExistence type="predicted"/>
<accession>A0A376DKR2</accession>
<keyword evidence="1" id="KW-0472">Membrane</keyword>
<dbReference type="STRING" id="93378.A9798_13005"/>
<keyword evidence="1" id="KW-1133">Transmembrane helix</keyword>
<dbReference type="Proteomes" id="UP000255248">
    <property type="component" value="Unassembled WGS sequence"/>
</dbReference>
<dbReference type="AlphaFoldDB" id="A0A376DKR2"/>
<organism evidence="3 4">
    <name type="scientific">Edwardsiella hoshinae</name>
    <dbReference type="NCBI Taxonomy" id="93378"/>
    <lineage>
        <taxon>Bacteria</taxon>
        <taxon>Pseudomonadati</taxon>
        <taxon>Pseudomonadota</taxon>
        <taxon>Gammaproteobacteria</taxon>
        <taxon>Enterobacterales</taxon>
        <taxon>Hafniaceae</taxon>
        <taxon>Edwardsiella</taxon>
    </lineage>
</organism>
<sequence length="127" mass="14006">MNTHDAIERRPLAGSTIFPATKPARQRGSGLLAVMVALLLTSIGLLGLVQAQRALLQSQRLQVQRLEAWRYARQGLAQTALHQPLSPLPSGWRRTLESQPEAACQRLRCRVTTPLGYTASLEKLICP</sequence>
<dbReference type="RefSeq" id="WP_232238261.1">
    <property type="nucleotide sequence ID" value="NZ_CP016043.1"/>
</dbReference>
<protein>
    <submittedName>
        <fullName evidence="3">Tfp pilus assembly protein PilV</fullName>
    </submittedName>
</protein>
<evidence type="ECO:0000259" key="2">
    <source>
        <dbReference type="Pfam" id="PF12528"/>
    </source>
</evidence>
<reference evidence="3 4" key="1">
    <citation type="submission" date="2018-06" db="EMBL/GenBank/DDBJ databases">
        <authorList>
            <consortium name="Pathogen Informatics"/>
            <person name="Doyle S."/>
        </authorList>
    </citation>
    <scope>NUCLEOTIDE SEQUENCE [LARGE SCALE GENOMIC DNA]</scope>
    <source>
        <strain evidence="3 4">NCTC12121</strain>
    </source>
</reference>
<feature type="transmembrane region" description="Helical" evidence="1">
    <location>
        <begin position="31"/>
        <end position="51"/>
    </location>
</feature>
<keyword evidence="1" id="KW-0812">Transmembrane</keyword>
<feature type="domain" description="Prepilin peptidase dependent protein C-like C-terminal" evidence="2">
    <location>
        <begin position="52"/>
        <end position="127"/>
    </location>
</feature>
<evidence type="ECO:0000313" key="4">
    <source>
        <dbReference type="Proteomes" id="UP000255248"/>
    </source>
</evidence>
<evidence type="ECO:0000256" key="1">
    <source>
        <dbReference type="SAM" id="Phobius"/>
    </source>
</evidence>
<dbReference type="Pfam" id="PF12528">
    <property type="entry name" value="T2SSppdC"/>
    <property type="match status" value="1"/>
</dbReference>
<evidence type="ECO:0000313" key="3">
    <source>
        <dbReference type="EMBL" id="STC90722.1"/>
    </source>
</evidence>
<dbReference type="InterPro" id="IPR022204">
    <property type="entry name" value="PpdC-like_C"/>
</dbReference>
<dbReference type="EMBL" id="UFXZ01000001">
    <property type="protein sequence ID" value="STC90722.1"/>
    <property type="molecule type" value="Genomic_DNA"/>
</dbReference>